<evidence type="ECO:0000313" key="6">
    <source>
        <dbReference type="Proteomes" id="UP000245119"/>
    </source>
</evidence>
<dbReference type="EMBL" id="PZQS01000012">
    <property type="protein sequence ID" value="PVD20658.1"/>
    <property type="molecule type" value="Genomic_DNA"/>
</dbReference>
<dbReference type="GO" id="GO:0004674">
    <property type="term" value="F:protein serine/threonine kinase activity"/>
    <property type="evidence" value="ECO:0007669"/>
    <property type="project" value="UniProtKB-KW"/>
</dbReference>
<dbReference type="Proteomes" id="UP000245119">
    <property type="component" value="Linkage Group LG12"/>
</dbReference>
<keyword evidence="3" id="KW-0418">Kinase</keyword>
<feature type="domain" description="Alpha-type protein kinase" evidence="4">
    <location>
        <begin position="35"/>
        <end position="158"/>
    </location>
</feature>
<dbReference type="OMA" id="WHATREL"/>
<organism evidence="5 6">
    <name type="scientific">Pomacea canaliculata</name>
    <name type="common">Golden apple snail</name>
    <dbReference type="NCBI Taxonomy" id="400727"/>
    <lineage>
        <taxon>Eukaryota</taxon>
        <taxon>Metazoa</taxon>
        <taxon>Spiralia</taxon>
        <taxon>Lophotrochozoa</taxon>
        <taxon>Mollusca</taxon>
        <taxon>Gastropoda</taxon>
        <taxon>Caenogastropoda</taxon>
        <taxon>Architaenioglossa</taxon>
        <taxon>Ampullarioidea</taxon>
        <taxon>Ampullariidae</taxon>
        <taxon>Pomacea</taxon>
    </lineage>
</organism>
<protein>
    <recommendedName>
        <fullName evidence="4">Alpha-type protein kinase domain-containing protein</fullName>
    </recommendedName>
</protein>
<name>A0A2T7NHN2_POMCA</name>
<keyword evidence="6" id="KW-1185">Reference proteome</keyword>
<evidence type="ECO:0000313" key="5">
    <source>
        <dbReference type="EMBL" id="PVD20658.1"/>
    </source>
</evidence>
<evidence type="ECO:0000256" key="3">
    <source>
        <dbReference type="ARBA" id="ARBA00022777"/>
    </source>
</evidence>
<dbReference type="AlphaFoldDB" id="A0A2T7NHN2"/>
<gene>
    <name evidence="5" type="ORF">C0Q70_18816</name>
</gene>
<evidence type="ECO:0000256" key="1">
    <source>
        <dbReference type="ARBA" id="ARBA00022527"/>
    </source>
</evidence>
<reference evidence="5 6" key="1">
    <citation type="submission" date="2018-04" db="EMBL/GenBank/DDBJ databases">
        <title>The genome of golden apple snail Pomacea canaliculata provides insight into stress tolerance and invasive adaptation.</title>
        <authorList>
            <person name="Liu C."/>
            <person name="Liu B."/>
            <person name="Ren Y."/>
            <person name="Zhang Y."/>
            <person name="Wang H."/>
            <person name="Li S."/>
            <person name="Jiang F."/>
            <person name="Yin L."/>
            <person name="Zhang G."/>
            <person name="Qian W."/>
            <person name="Fan W."/>
        </authorList>
    </citation>
    <scope>NUCLEOTIDE SEQUENCE [LARGE SCALE GENOMIC DNA]</scope>
    <source>
        <strain evidence="5">SZHN2017</strain>
        <tissue evidence="5">Muscle</tissue>
    </source>
</reference>
<accession>A0A2T7NHN2</accession>
<evidence type="ECO:0000256" key="2">
    <source>
        <dbReference type="ARBA" id="ARBA00022679"/>
    </source>
</evidence>
<dbReference type="InterPro" id="IPR004166">
    <property type="entry name" value="a-kinase_dom"/>
</dbReference>
<proteinExistence type="predicted"/>
<dbReference type="SUPFAM" id="SSF56112">
    <property type="entry name" value="Protein kinase-like (PK-like)"/>
    <property type="match status" value="1"/>
</dbReference>
<dbReference type="OrthoDB" id="301415at2759"/>
<evidence type="ECO:0000259" key="4">
    <source>
        <dbReference type="Pfam" id="PF02816"/>
    </source>
</evidence>
<comment type="caution">
    <text evidence="5">The sequence shown here is derived from an EMBL/GenBank/DDBJ whole genome shotgun (WGS) entry which is preliminary data.</text>
</comment>
<dbReference type="InterPro" id="IPR011009">
    <property type="entry name" value="Kinase-like_dom_sf"/>
</dbReference>
<dbReference type="GO" id="GO:0005524">
    <property type="term" value="F:ATP binding"/>
    <property type="evidence" value="ECO:0007669"/>
    <property type="project" value="InterPro"/>
</dbReference>
<sequence length="254" mass="28879">MKVFGLERDNTTLFSTPDPRGFCYSASFELYPFHEGQDKAVYKGIINGIGPRRGEFCVVKAKLDAPGEEVDWLETQTIMRKAQVLSNEFNDLVKSRAITFAWPVMAEMETVSDFTPLIRLFKPHDKKLQKGEMVFIENFIEGSFQTFNSTVGWVNPESKSGCDAGLLALHLACHPRTGGVWPARRESGRELPAHHPYHPFLTPRLWPDRRWVARDHRVLHITPLQQHLQLLARPRRALLGPRSGQRSWAGVHGG</sequence>
<keyword evidence="1" id="KW-0723">Serine/threonine-protein kinase</keyword>
<keyword evidence="2" id="KW-0808">Transferase</keyword>
<dbReference type="Pfam" id="PF02816">
    <property type="entry name" value="Alpha_kinase"/>
    <property type="match status" value="1"/>
</dbReference>